<keyword evidence="1" id="KW-0812">Transmembrane</keyword>
<feature type="transmembrane region" description="Helical" evidence="1">
    <location>
        <begin position="44"/>
        <end position="64"/>
    </location>
</feature>
<dbReference type="Proteomes" id="UP000317977">
    <property type="component" value="Unassembled WGS sequence"/>
</dbReference>
<keyword evidence="1" id="KW-0472">Membrane</keyword>
<proteinExistence type="predicted"/>
<dbReference type="RefSeq" id="WP_146533355.1">
    <property type="nucleotide sequence ID" value="NZ_SJPX01000002.1"/>
</dbReference>
<accession>A0A5C6F5H2</accession>
<dbReference type="EMBL" id="SJPX01000002">
    <property type="protein sequence ID" value="TWU55099.1"/>
    <property type="molecule type" value="Genomic_DNA"/>
</dbReference>
<dbReference type="OrthoDB" id="279517at2"/>
<feature type="transmembrane region" description="Helical" evidence="1">
    <location>
        <begin position="116"/>
        <end position="136"/>
    </location>
</feature>
<feature type="transmembrane region" description="Helical" evidence="1">
    <location>
        <begin position="12"/>
        <end position="32"/>
    </location>
</feature>
<comment type="caution">
    <text evidence="2">The sequence shown here is derived from an EMBL/GenBank/DDBJ whole genome shotgun (WGS) entry which is preliminary data.</text>
</comment>
<keyword evidence="3" id="KW-1185">Reference proteome</keyword>
<name>A0A5C6F5H2_9BACT</name>
<protein>
    <recommendedName>
        <fullName evidence="4">Cytochrome b561 domain-containing protein</fullName>
    </recommendedName>
</protein>
<reference evidence="2 3" key="1">
    <citation type="submission" date="2019-02" db="EMBL/GenBank/DDBJ databases">
        <title>Deep-cultivation of Planctomycetes and their phenomic and genomic characterization uncovers novel biology.</title>
        <authorList>
            <person name="Wiegand S."/>
            <person name="Jogler M."/>
            <person name="Boedeker C."/>
            <person name="Pinto D."/>
            <person name="Vollmers J."/>
            <person name="Rivas-Marin E."/>
            <person name="Kohn T."/>
            <person name="Peeters S.H."/>
            <person name="Heuer A."/>
            <person name="Rast P."/>
            <person name="Oberbeckmann S."/>
            <person name="Bunk B."/>
            <person name="Jeske O."/>
            <person name="Meyerdierks A."/>
            <person name="Storesund J.E."/>
            <person name="Kallscheuer N."/>
            <person name="Luecker S."/>
            <person name="Lage O.M."/>
            <person name="Pohl T."/>
            <person name="Merkel B.J."/>
            <person name="Hornburger P."/>
            <person name="Mueller R.-W."/>
            <person name="Bruemmer F."/>
            <person name="Labrenz M."/>
            <person name="Spormann A.M."/>
            <person name="Op Den Camp H."/>
            <person name="Overmann J."/>
            <person name="Amann R."/>
            <person name="Jetten M.S.M."/>
            <person name="Mascher T."/>
            <person name="Medema M.H."/>
            <person name="Devos D.P."/>
            <person name="Kaster A.-K."/>
            <person name="Ovreas L."/>
            <person name="Rohde M."/>
            <person name="Galperin M.Y."/>
            <person name="Jogler C."/>
        </authorList>
    </citation>
    <scope>NUCLEOTIDE SEQUENCE [LARGE SCALE GENOMIC DNA]</scope>
    <source>
        <strain evidence="2 3">Poly59</strain>
    </source>
</reference>
<evidence type="ECO:0000313" key="3">
    <source>
        <dbReference type="Proteomes" id="UP000317977"/>
    </source>
</evidence>
<gene>
    <name evidence="2" type="ORF">Poly59_13950</name>
</gene>
<keyword evidence="1" id="KW-1133">Transmembrane helix</keyword>
<feature type="transmembrane region" description="Helical" evidence="1">
    <location>
        <begin position="85"/>
        <end position="104"/>
    </location>
</feature>
<evidence type="ECO:0008006" key="4">
    <source>
        <dbReference type="Google" id="ProtNLM"/>
    </source>
</evidence>
<dbReference type="AlphaFoldDB" id="A0A5C6F5H2"/>
<sequence length="140" mass="14576">MKLSSKLSSLIRTGSLIAIVVATIVLVVTALPTLAGGHLADARLMVHMMASGVVVTLLPVYAIARLMPSSRGLLDSPVQRAALQCLLLFGLLTIATMFVCMLPIASTHTMETLVSLHGWAGYALAIATAWVGIAALRGAP</sequence>
<evidence type="ECO:0000256" key="1">
    <source>
        <dbReference type="SAM" id="Phobius"/>
    </source>
</evidence>
<evidence type="ECO:0000313" key="2">
    <source>
        <dbReference type="EMBL" id="TWU55099.1"/>
    </source>
</evidence>
<organism evidence="2 3">
    <name type="scientific">Rubripirellula reticaptiva</name>
    <dbReference type="NCBI Taxonomy" id="2528013"/>
    <lineage>
        <taxon>Bacteria</taxon>
        <taxon>Pseudomonadati</taxon>
        <taxon>Planctomycetota</taxon>
        <taxon>Planctomycetia</taxon>
        <taxon>Pirellulales</taxon>
        <taxon>Pirellulaceae</taxon>
        <taxon>Rubripirellula</taxon>
    </lineage>
</organism>